<keyword evidence="3" id="KW-1185">Reference proteome</keyword>
<feature type="region of interest" description="Disordered" evidence="1">
    <location>
        <begin position="11"/>
        <end position="63"/>
    </location>
</feature>
<dbReference type="RefSeq" id="WP_123391923.1">
    <property type="nucleotide sequence ID" value="NZ_RKHO01000001.1"/>
</dbReference>
<protein>
    <submittedName>
        <fullName evidence="2">Uncharacterized protein</fullName>
    </submittedName>
</protein>
<organism evidence="2 3">
    <name type="scientific">Nocardioides aurantiacus</name>
    <dbReference type="NCBI Taxonomy" id="86796"/>
    <lineage>
        <taxon>Bacteria</taxon>
        <taxon>Bacillati</taxon>
        <taxon>Actinomycetota</taxon>
        <taxon>Actinomycetes</taxon>
        <taxon>Propionibacteriales</taxon>
        <taxon>Nocardioidaceae</taxon>
        <taxon>Nocardioides</taxon>
    </lineage>
</organism>
<accession>A0A3N2CXY2</accession>
<dbReference type="EMBL" id="RKHO01000001">
    <property type="protein sequence ID" value="ROR92288.1"/>
    <property type="molecule type" value="Genomic_DNA"/>
</dbReference>
<dbReference type="Proteomes" id="UP000281738">
    <property type="component" value="Unassembled WGS sequence"/>
</dbReference>
<evidence type="ECO:0000313" key="2">
    <source>
        <dbReference type="EMBL" id="ROR92288.1"/>
    </source>
</evidence>
<proteinExistence type="predicted"/>
<sequence>MANLRGIINRVAGGAASGRRTGGTPGPGRVGGPGTGAAGGRRSSDEAIGRGVRGLLGKLGGRR</sequence>
<feature type="compositionally biased region" description="Gly residues" evidence="1">
    <location>
        <begin position="51"/>
        <end position="63"/>
    </location>
</feature>
<name>A0A3N2CXY2_9ACTN</name>
<gene>
    <name evidence="2" type="ORF">EDD33_3176</name>
</gene>
<comment type="caution">
    <text evidence="2">The sequence shown here is derived from an EMBL/GenBank/DDBJ whole genome shotgun (WGS) entry which is preliminary data.</text>
</comment>
<evidence type="ECO:0000256" key="1">
    <source>
        <dbReference type="SAM" id="MobiDB-lite"/>
    </source>
</evidence>
<feature type="compositionally biased region" description="Gly residues" evidence="1">
    <location>
        <begin position="20"/>
        <end position="39"/>
    </location>
</feature>
<reference evidence="2 3" key="1">
    <citation type="submission" date="2018-11" db="EMBL/GenBank/DDBJ databases">
        <title>Sequencing the genomes of 1000 actinobacteria strains.</title>
        <authorList>
            <person name="Klenk H.-P."/>
        </authorList>
    </citation>
    <scope>NUCLEOTIDE SEQUENCE [LARGE SCALE GENOMIC DNA]</scope>
    <source>
        <strain evidence="2 3">DSM 12652</strain>
    </source>
</reference>
<dbReference type="AlphaFoldDB" id="A0A3N2CXY2"/>
<evidence type="ECO:0000313" key="3">
    <source>
        <dbReference type="Proteomes" id="UP000281738"/>
    </source>
</evidence>